<accession>A0A427XY48</accession>
<dbReference type="InterPro" id="IPR004827">
    <property type="entry name" value="bZIP"/>
</dbReference>
<feature type="compositionally biased region" description="Polar residues" evidence="2">
    <location>
        <begin position="30"/>
        <end position="46"/>
    </location>
</feature>
<dbReference type="CDD" id="cd14810">
    <property type="entry name" value="bZIP_u1"/>
    <property type="match status" value="1"/>
</dbReference>
<feature type="coiled-coil region" evidence="1">
    <location>
        <begin position="173"/>
        <end position="207"/>
    </location>
</feature>
<dbReference type="PROSITE" id="PS50217">
    <property type="entry name" value="BZIP"/>
    <property type="match status" value="1"/>
</dbReference>
<keyword evidence="5" id="KW-1185">Reference proteome</keyword>
<dbReference type="Gene3D" id="1.20.5.170">
    <property type="match status" value="1"/>
</dbReference>
<name>A0A427XY48_9TREE</name>
<proteinExistence type="predicted"/>
<evidence type="ECO:0000313" key="5">
    <source>
        <dbReference type="Proteomes" id="UP000279259"/>
    </source>
</evidence>
<feature type="domain" description="BZIP" evidence="3">
    <location>
        <begin position="151"/>
        <end position="205"/>
    </location>
</feature>
<dbReference type="AlphaFoldDB" id="A0A427XY48"/>
<evidence type="ECO:0000256" key="1">
    <source>
        <dbReference type="SAM" id="Coils"/>
    </source>
</evidence>
<dbReference type="EMBL" id="RSCD01000024">
    <property type="protein sequence ID" value="RSH83635.1"/>
    <property type="molecule type" value="Genomic_DNA"/>
</dbReference>
<dbReference type="Pfam" id="PF00170">
    <property type="entry name" value="bZIP_1"/>
    <property type="match status" value="1"/>
</dbReference>
<dbReference type="SMART" id="SM00338">
    <property type="entry name" value="BRLZ"/>
    <property type="match status" value="1"/>
</dbReference>
<feature type="region of interest" description="Disordered" evidence="2">
    <location>
        <begin position="84"/>
        <end position="137"/>
    </location>
</feature>
<dbReference type="InterPro" id="IPR046347">
    <property type="entry name" value="bZIP_sf"/>
</dbReference>
<dbReference type="SUPFAM" id="SSF57959">
    <property type="entry name" value="Leucine zipper domain"/>
    <property type="match status" value="1"/>
</dbReference>
<dbReference type="GO" id="GO:0003700">
    <property type="term" value="F:DNA-binding transcription factor activity"/>
    <property type="evidence" value="ECO:0007669"/>
    <property type="project" value="InterPro"/>
</dbReference>
<evidence type="ECO:0000313" key="4">
    <source>
        <dbReference type="EMBL" id="RSH83635.1"/>
    </source>
</evidence>
<organism evidence="4 5">
    <name type="scientific">Saitozyma podzolica</name>
    <dbReference type="NCBI Taxonomy" id="1890683"/>
    <lineage>
        <taxon>Eukaryota</taxon>
        <taxon>Fungi</taxon>
        <taxon>Dikarya</taxon>
        <taxon>Basidiomycota</taxon>
        <taxon>Agaricomycotina</taxon>
        <taxon>Tremellomycetes</taxon>
        <taxon>Tremellales</taxon>
        <taxon>Trimorphomycetaceae</taxon>
        <taxon>Saitozyma</taxon>
    </lineage>
</organism>
<dbReference type="Proteomes" id="UP000279259">
    <property type="component" value="Unassembled WGS sequence"/>
</dbReference>
<evidence type="ECO:0000259" key="3">
    <source>
        <dbReference type="PROSITE" id="PS50217"/>
    </source>
</evidence>
<feature type="compositionally biased region" description="Low complexity" evidence="2">
    <location>
        <begin position="84"/>
        <end position="93"/>
    </location>
</feature>
<evidence type="ECO:0000256" key="2">
    <source>
        <dbReference type="SAM" id="MobiDB-lite"/>
    </source>
</evidence>
<dbReference type="OrthoDB" id="5571888at2759"/>
<feature type="compositionally biased region" description="Polar residues" evidence="2">
    <location>
        <begin position="107"/>
        <end position="122"/>
    </location>
</feature>
<reference evidence="4 5" key="1">
    <citation type="submission" date="2018-11" db="EMBL/GenBank/DDBJ databases">
        <title>Genome sequence of Saitozyma podzolica DSM 27192.</title>
        <authorList>
            <person name="Aliyu H."/>
            <person name="Gorte O."/>
            <person name="Ochsenreither K."/>
        </authorList>
    </citation>
    <scope>NUCLEOTIDE SEQUENCE [LARGE SCALE GENOMIC DNA]</scope>
    <source>
        <strain evidence="4 5">DSM 27192</strain>
    </source>
</reference>
<keyword evidence="1" id="KW-0175">Coiled coil</keyword>
<protein>
    <recommendedName>
        <fullName evidence="3">BZIP domain-containing protein</fullName>
    </recommendedName>
</protein>
<comment type="caution">
    <text evidence="4">The sequence shown here is derived from an EMBL/GenBank/DDBJ whole genome shotgun (WGS) entry which is preliminary data.</text>
</comment>
<sequence>MGYGGHVQMREPPQPYHHHPITSPVDMGGSSLSCNYSTPPTHSYSESPPLPGGYASSPGVRHLVPPSRVTQSILSGITPSTVSNSSSLYSSISKPPAPLLKDMRRSPSANPTESWNAQLASGTTGGLRPKTKTNGRRWGMPQEEYEALNPRDKKQVRNRIGARRFRAKRKEYLSNLENSLRVREEECTALRNQVEAQRDEINDLRKRFGLPSLPPPHTAWGLVLPNSEWYV</sequence>
<feature type="region of interest" description="Disordered" evidence="2">
    <location>
        <begin position="1"/>
        <end position="53"/>
    </location>
</feature>
<gene>
    <name evidence="4" type="ORF">EHS25_005539</name>
</gene>